<feature type="non-terminal residue" evidence="2">
    <location>
        <position position="1"/>
    </location>
</feature>
<keyword evidence="1" id="KW-0472">Membrane</keyword>
<organism evidence="2 3">
    <name type="scientific">Tetradesmus obliquus</name>
    <name type="common">Green alga</name>
    <name type="synonym">Acutodesmus obliquus</name>
    <dbReference type="NCBI Taxonomy" id="3088"/>
    <lineage>
        <taxon>Eukaryota</taxon>
        <taxon>Viridiplantae</taxon>
        <taxon>Chlorophyta</taxon>
        <taxon>core chlorophytes</taxon>
        <taxon>Chlorophyceae</taxon>
        <taxon>CS clade</taxon>
        <taxon>Sphaeropleales</taxon>
        <taxon>Scenedesmaceae</taxon>
        <taxon>Tetradesmus</taxon>
    </lineage>
</organism>
<evidence type="ECO:0000256" key="1">
    <source>
        <dbReference type="SAM" id="Phobius"/>
    </source>
</evidence>
<feature type="transmembrane region" description="Helical" evidence="1">
    <location>
        <begin position="72"/>
        <end position="91"/>
    </location>
</feature>
<protein>
    <submittedName>
        <fullName evidence="2">Uncharacterized protein</fullName>
    </submittedName>
</protein>
<dbReference type="EMBL" id="FNXT01001262">
    <property type="protein sequence ID" value="SZX76583.1"/>
    <property type="molecule type" value="Genomic_DNA"/>
</dbReference>
<keyword evidence="3" id="KW-1185">Reference proteome</keyword>
<proteinExistence type="predicted"/>
<keyword evidence="1" id="KW-0812">Transmembrane</keyword>
<reference evidence="2 3" key="1">
    <citation type="submission" date="2016-10" db="EMBL/GenBank/DDBJ databases">
        <authorList>
            <person name="Cai Z."/>
        </authorList>
    </citation>
    <scope>NUCLEOTIDE SEQUENCE [LARGE SCALE GENOMIC DNA]</scope>
</reference>
<sequence length="112" mass="12211">MITLPKSVMSLRRFQEEGGLVREGVLPLTTSARLASIGTWYIQLILMAQQTGMFTGSALLPIRPLRFPRTTLLAAALAYMAVFVTAFMMALKLRAGPVAFVPLCYALTTCQG</sequence>
<evidence type="ECO:0000313" key="2">
    <source>
        <dbReference type="EMBL" id="SZX76583.1"/>
    </source>
</evidence>
<gene>
    <name evidence="2" type="ORF">BQ4739_LOCUS16964</name>
</gene>
<name>A0A383WH33_TETOB</name>
<accession>A0A383WH33</accession>
<keyword evidence="1" id="KW-1133">Transmembrane helix</keyword>
<dbReference type="Proteomes" id="UP000256970">
    <property type="component" value="Unassembled WGS sequence"/>
</dbReference>
<evidence type="ECO:0000313" key="3">
    <source>
        <dbReference type="Proteomes" id="UP000256970"/>
    </source>
</evidence>
<dbReference type="AlphaFoldDB" id="A0A383WH33"/>